<feature type="domain" description="Activator of Hsp90 ATPase homologue 1/2-like C-terminal" evidence="2">
    <location>
        <begin position="15"/>
        <end position="147"/>
    </location>
</feature>
<gene>
    <name evidence="3" type="ORF">ACFFVF_14105</name>
</gene>
<reference evidence="3 4" key="1">
    <citation type="submission" date="2024-09" db="EMBL/GenBank/DDBJ databases">
        <authorList>
            <person name="Sun Q."/>
            <person name="Mori K."/>
        </authorList>
    </citation>
    <scope>NUCLEOTIDE SEQUENCE [LARGE SCALE GENOMIC DNA]</scope>
    <source>
        <strain evidence="3 4">CECT 7955</strain>
    </source>
</reference>
<dbReference type="CDD" id="cd07814">
    <property type="entry name" value="SRPBCC_CalC_Aha1-like"/>
    <property type="match status" value="1"/>
</dbReference>
<evidence type="ECO:0000313" key="4">
    <source>
        <dbReference type="Proteomes" id="UP001589607"/>
    </source>
</evidence>
<organism evidence="3 4">
    <name type="scientific">Flavobacterium jumunjinense</name>
    <dbReference type="NCBI Taxonomy" id="998845"/>
    <lineage>
        <taxon>Bacteria</taxon>
        <taxon>Pseudomonadati</taxon>
        <taxon>Bacteroidota</taxon>
        <taxon>Flavobacteriia</taxon>
        <taxon>Flavobacteriales</taxon>
        <taxon>Flavobacteriaceae</taxon>
        <taxon>Flavobacterium</taxon>
    </lineage>
</organism>
<name>A0ABV5GRP0_9FLAO</name>
<dbReference type="Proteomes" id="UP001589607">
    <property type="component" value="Unassembled WGS sequence"/>
</dbReference>
<comment type="caution">
    <text evidence="3">The sequence shown here is derived from an EMBL/GenBank/DDBJ whole genome shotgun (WGS) entry which is preliminary data.</text>
</comment>
<dbReference type="EMBL" id="JBHMEY010000060">
    <property type="protein sequence ID" value="MFB9097651.1"/>
    <property type="molecule type" value="Genomic_DNA"/>
</dbReference>
<dbReference type="InterPro" id="IPR023393">
    <property type="entry name" value="START-like_dom_sf"/>
</dbReference>
<dbReference type="Pfam" id="PF08327">
    <property type="entry name" value="AHSA1"/>
    <property type="match status" value="1"/>
</dbReference>
<sequence length="149" mass="17169">MMNKSMIIKKEVTFKATNEKIWDLLTNPEMTKQYMFGCEVISHWSVGSSIIWKGFTEHGKEVIYVKGKITDITKGKSVSFTMFDPNIGIKDIPKNYVVLTYKLIEFENGTKLTITQGDFNDSENAKKRYEESEGGWDLVIPIMKKLIEK</sequence>
<accession>A0ABV5GRP0</accession>
<dbReference type="SUPFAM" id="SSF55961">
    <property type="entry name" value="Bet v1-like"/>
    <property type="match status" value="1"/>
</dbReference>
<keyword evidence="4" id="KW-1185">Reference proteome</keyword>
<evidence type="ECO:0000256" key="1">
    <source>
        <dbReference type="ARBA" id="ARBA00006817"/>
    </source>
</evidence>
<dbReference type="Gene3D" id="3.30.530.20">
    <property type="match status" value="1"/>
</dbReference>
<evidence type="ECO:0000313" key="3">
    <source>
        <dbReference type="EMBL" id="MFB9097651.1"/>
    </source>
</evidence>
<comment type="similarity">
    <text evidence="1">Belongs to the AHA1 family.</text>
</comment>
<evidence type="ECO:0000259" key="2">
    <source>
        <dbReference type="Pfam" id="PF08327"/>
    </source>
</evidence>
<protein>
    <submittedName>
        <fullName evidence="3">SRPBCC domain-containing protein</fullName>
    </submittedName>
</protein>
<proteinExistence type="inferred from homology"/>
<dbReference type="RefSeq" id="WP_236455265.1">
    <property type="nucleotide sequence ID" value="NZ_CBCSGE010000004.1"/>
</dbReference>
<dbReference type="InterPro" id="IPR013538">
    <property type="entry name" value="ASHA1/2-like_C"/>
</dbReference>